<dbReference type="EMBL" id="KZ303486">
    <property type="protein sequence ID" value="PIA19483.1"/>
    <property type="molecule type" value="Genomic_DNA"/>
</dbReference>
<dbReference type="PROSITE" id="PS50126">
    <property type="entry name" value="S1"/>
    <property type="match status" value="2"/>
</dbReference>
<feature type="region of interest" description="Disordered" evidence="6">
    <location>
        <begin position="275"/>
        <end position="333"/>
    </location>
</feature>
<proteinExistence type="predicted"/>
<feature type="domain" description="S1 motif" evidence="7">
    <location>
        <begin position="198"/>
        <end position="269"/>
    </location>
</feature>
<feature type="compositionally biased region" description="Low complexity" evidence="6">
    <location>
        <begin position="356"/>
        <end position="371"/>
    </location>
</feature>
<keyword evidence="2" id="KW-0698">rRNA processing</keyword>
<dbReference type="Proteomes" id="UP000242474">
    <property type="component" value="Unassembled WGS sequence"/>
</dbReference>
<organism evidence="8 9">
    <name type="scientific">Coemansia reversa (strain ATCC 12441 / NRRL 1564)</name>
    <dbReference type="NCBI Taxonomy" id="763665"/>
    <lineage>
        <taxon>Eukaryota</taxon>
        <taxon>Fungi</taxon>
        <taxon>Fungi incertae sedis</taxon>
        <taxon>Zoopagomycota</taxon>
        <taxon>Kickxellomycotina</taxon>
        <taxon>Kickxellomycetes</taxon>
        <taxon>Kickxellales</taxon>
        <taxon>Kickxellaceae</taxon>
        <taxon>Coemansia</taxon>
    </lineage>
</organism>
<dbReference type="Pfam" id="PF00575">
    <property type="entry name" value="S1"/>
    <property type="match status" value="1"/>
</dbReference>
<dbReference type="InterPro" id="IPR011990">
    <property type="entry name" value="TPR-like_helical_dom_sf"/>
</dbReference>
<evidence type="ECO:0000256" key="6">
    <source>
        <dbReference type="SAM" id="MobiDB-lite"/>
    </source>
</evidence>
<dbReference type="FunFam" id="1.25.40.10:FF:000065">
    <property type="entry name" value="Programmed cell death 11"/>
    <property type="match status" value="1"/>
</dbReference>
<reference evidence="8 9" key="1">
    <citation type="journal article" date="2015" name="Genome Biol. Evol.">
        <title>Phylogenomic analyses indicate that early fungi evolved digesting cell walls of algal ancestors of land plants.</title>
        <authorList>
            <person name="Chang Y."/>
            <person name="Wang S."/>
            <person name="Sekimoto S."/>
            <person name="Aerts A.L."/>
            <person name="Choi C."/>
            <person name="Clum A."/>
            <person name="LaButti K.M."/>
            <person name="Lindquist E.A."/>
            <person name="Yee Ngan C."/>
            <person name="Ohm R.A."/>
            <person name="Salamov A.A."/>
            <person name="Grigoriev I.V."/>
            <person name="Spatafora J.W."/>
            <person name="Berbee M.L."/>
        </authorList>
    </citation>
    <scope>NUCLEOTIDE SEQUENCE [LARGE SCALE GENOMIC DNA]</scope>
    <source>
        <strain evidence="8 9">NRRL 1564</strain>
    </source>
</reference>
<dbReference type="Gene3D" id="2.40.50.140">
    <property type="entry name" value="Nucleic acid-binding proteins"/>
    <property type="match status" value="2"/>
</dbReference>
<dbReference type="Pfam" id="PF23240">
    <property type="entry name" value="HAT_PRP39_N"/>
    <property type="match status" value="1"/>
</dbReference>
<dbReference type="GO" id="GO:0006364">
    <property type="term" value="P:rRNA processing"/>
    <property type="evidence" value="ECO:0007669"/>
    <property type="project" value="UniProtKB-KW"/>
</dbReference>
<feature type="domain" description="S1 motif" evidence="7">
    <location>
        <begin position="105"/>
        <end position="174"/>
    </location>
</feature>
<dbReference type="SUPFAM" id="SSF48452">
    <property type="entry name" value="TPR-like"/>
    <property type="match status" value="2"/>
</dbReference>
<dbReference type="GO" id="GO:0032040">
    <property type="term" value="C:small-subunit processome"/>
    <property type="evidence" value="ECO:0007669"/>
    <property type="project" value="TreeGrafter"/>
</dbReference>
<keyword evidence="4" id="KW-0539">Nucleus</keyword>
<dbReference type="Gene3D" id="1.25.40.10">
    <property type="entry name" value="Tetratricopeptide repeat domain"/>
    <property type="match status" value="1"/>
</dbReference>
<dbReference type="Pfam" id="PF23459">
    <property type="entry name" value="S1_RRP5"/>
    <property type="match status" value="1"/>
</dbReference>
<accession>A0A2G5BKF1</accession>
<dbReference type="STRING" id="763665.A0A2G5BKF1"/>
<keyword evidence="5" id="KW-0802">TPR repeat</keyword>
<feature type="repeat" description="TPR" evidence="5">
    <location>
        <begin position="534"/>
        <end position="567"/>
    </location>
</feature>
<keyword evidence="3" id="KW-0677">Repeat</keyword>
<dbReference type="OrthoDB" id="412781at2759"/>
<feature type="compositionally biased region" description="Basic and acidic residues" evidence="6">
    <location>
        <begin position="373"/>
        <end position="384"/>
    </location>
</feature>
<dbReference type="InterPro" id="IPR057302">
    <property type="entry name" value="Rrp5_S1"/>
</dbReference>
<dbReference type="InterPro" id="IPR003107">
    <property type="entry name" value="HAT"/>
</dbReference>
<dbReference type="InterPro" id="IPR045209">
    <property type="entry name" value="Rrp5"/>
</dbReference>
<sequence>MQDIMFADIRVVESASTAEGSAPRVVRVSGRISAFDSTDTLSAEPFSGYAKGQLLDAVVLDGGHGLDPKARKVQLSVRPSALRKDVPADDIADPPISSAADVSVGQVVRGFVKSITEVGCFVSLGRSMVARVLISELSDEYVRDVKGVFAAGTFVTGIVTSVDAATNRVGLSLRLSRVGATSGPNGEKRRRLDQISVGESLRGTVTRIEDYGVFVRPDDAFATGLCYVREIADSEGPVDPKALYEIGDRVLAKVLKVDVASDRLALGLKSSYFAVSQSSDSDRENDSASDNSAGDSGDETEESHASDSDDSGGSDDEDAGNISSDNGMEVDDSTANPALAVAGGFRWGDEDADADAAATTAAGGAQAGSDGDASDHEEDREARGTSKKSGRQSKMQRLAHDVTAELSEMAPRSANDFERLVMGSPNSSFVWIQFMTFYLGQSEVAQARQVAERALKTISPREEQEKMNVWMALLNLEHRFGSSDALDAVLKRAIQFMNPKHVYLQMASVHERAGQFSDAERMHKLAVAKFPGSCKVWVLFGLLYLKQTKVSESRDLLARALRSLPDRKHVKAISQFAQMEFKHGEPERGRTVFEGVLASFPKRVDLWSVYLDMEISAAARAASADAATTRRWAPVRGLFERVIAMKLSSKKVKFFFKKWLKFEKDHGSEATVEHVKQRAREYVGSLAV</sequence>
<name>A0A2G5BKF1_COERN</name>
<dbReference type="SMART" id="SM00386">
    <property type="entry name" value="HAT"/>
    <property type="match status" value="4"/>
</dbReference>
<evidence type="ECO:0000256" key="3">
    <source>
        <dbReference type="ARBA" id="ARBA00022737"/>
    </source>
</evidence>
<evidence type="ECO:0000256" key="5">
    <source>
        <dbReference type="PROSITE-ProRule" id="PRU00339"/>
    </source>
</evidence>
<evidence type="ECO:0000313" key="8">
    <source>
        <dbReference type="EMBL" id="PIA19483.1"/>
    </source>
</evidence>
<dbReference type="SMART" id="SM00316">
    <property type="entry name" value="S1"/>
    <property type="match status" value="2"/>
</dbReference>
<keyword evidence="9" id="KW-1185">Reference proteome</keyword>
<evidence type="ECO:0000256" key="4">
    <source>
        <dbReference type="ARBA" id="ARBA00023242"/>
    </source>
</evidence>
<dbReference type="InterPro" id="IPR012340">
    <property type="entry name" value="NA-bd_OB-fold"/>
</dbReference>
<dbReference type="PANTHER" id="PTHR23270">
    <property type="entry name" value="PROGRAMMED CELL DEATH PROTEIN 11 PRE-RRNA PROCESSING PROTEIN RRP5"/>
    <property type="match status" value="1"/>
</dbReference>
<dbReference type="PANTHER" id="PTHR23270:SF10">
    <property type="entry name" value="PROTEIN RRP5 HOMOLOG"/>
    <property type="match status" value="1"/>
</dbReference>
<dbReference type="AlphaFoldDB" id="A0A2G5BKF1"/>
<protein>
    <recommendedName>
        <fullName evidence="7">S1 motif domain-containing protein</fullName>
    </recommendedName>
</protein>
<dbReference type="InterPro" id="IPR019734">
    <property type="entry name" value="TPR_rpt"/>
</dbReference>
<gene>
    <name evidence="8" type="ORF">COEREDRAFT_78831</name>
</gene>
<comment type="subcellular location">
    <subcellularLocation>
        <location evidence="1">Nucleus</location>
        <location evidence="1">Nucleolus</location>
    </subcellularLocation>
</comment>
<dbReference type="FunFam" id="2.40.50.140:FF:000155">
    <property type="entry name" value="rRNA biogenesis protein RRP5"/>
    <property type="match status" value="1"/>
</dbReference>
<dbReference type="GO" id="GO:0003723">
    <property type="term" value="F:RNA binding"/>
    <property type="evidence" value="ECO:0007669"/>
    <property type="project" value="TreeGrafter"/>
</dbReference>
<evidence type="ECO:0000256" key="2">
    <source>
        <dbReference type="ARBA" id="ARBA00022552"/>
    </source>
</evidence>
<evidence type="ECO:0000259" key="7">
    <source>
        <dbReference type="PROSITE" id="PS50126"/>
    </source>
</evidence>
<dbReference type="SUPFAM" id="SSF50249">
    <property type="entry name" value="Nucleic acid-binding proteins"/>
    <property type="match status" value="2"/>
</dbReference>
<dbReference type="InterPro" id="IPR003029">
    <property type="entry name" value="S1_domain"/>
</dbReference>
<evidence type="ECO:0000313" key="9">
    <source>
        <dbReference type="Proteomes" id="UP000242474"/>
    </source>
</evidence>
<dbReference type="PROSITE" id="PS50005">
    <property type="entry name" value="TPR"/>
    <property type="match status" value="1"/>
</dbReference>
<feature type="compositionally biased region" description="Acidic residues" evidence="6">
    <location>
        <begin position="308"/>
        <end position="319"/>
    </location>
</feature>
<evidence type="ECO:0000256" key="1">
    <source>
        <dbReference type="ARBA" id="ARBA00004604"/>
    </source>
</evidence>
<feature type="region of interest" description="Disordered" evidence="6">
    <location>
        <begin position="356"/>
        <end position="398"/>
    </location>
</feature>